<dbReference type="Proteomes" id="UP000198122">
    <property type="component" value="Unassembled WGS sequence"/>
</dbReference>
<protein>
    <submittedName>
        <fullName evidence="1">N-formylglutamate amidohydrolase</fullName>
    </submittedName>
</protein>
<gene>
    <name evidence="1" type="ORF">SAMN05445756_1926</name>
</gene>
<dbReference type="OrthoDB" id="9785840at2"/>
<evidence type="ECO:0000313" key="1">
    <source>
        <dbReference type="EMBL" id="SNC73360.1"/>
    </source>
</evidence>
<dbReference type="Pfam" id="PF05013">
    <property type="entry name" value="FGase"/>
    <property type="match status" value="1"/>
</dbReference>
<sequence length="264" mass="30178">MTDRPTHEFRGDWSEQLVATAIHGGHDLRPQVAEAMVLAEDVRRREEDPYTDVIGAGTPTQVLVHRSRFEMDLNRPRESAIYRRPEDAWDLEIWRDTELAPELVEESLAQYDAFYAELGEQLDRLAARGPFVVYDVHSYNHRREGADAEPAPADENPEVNLGTGTVDARWRSVVDAFTRSLAAQEVGGHQLDVRENVKFEGRALSWFVHERYPETGVCLALEFKKTFMDEWTDTPDHAHLEQLQRALTATHEPVLAALQEVTHR</sequence>
<dbReference type="InterPro" id="IPR007709">
    <property type="entry name" value="N-FG_amidohydro"/>
</dbReference>
<dbReference type="AlphaFoldDB" id="A0A212U5D2"/>
<dbReference type="EMBL" id="FYEZ01000003">
    <property type="protein sequence ID" value="SNC73360.1"/>
    <property type="molecule type" value="Genomic_DNA"/>
</dbReference>
<dbReference type="SUPFAM" id="SSF53187">
    <property type="entry name" value="Zn-dependent exopeptidases"/>
    <property type="match status" value="1"/>
</dbReference>
<dbReference type="GO" id="GO:0016787">
    <property type="term" value="F:hydrolase activity"/>
    <property type="evidence" value="ECO:0007669"/>
    <property type="project" value="UniProtKB-KW"/>
</dbReference>
<evidence type="ECO:0000313" key="2">
    <source>
        <dbReference type="Proteomes" id="UP000198122"/>
    </source>
</evidence>
<name>A0A212U5D2_9MICO</name>
<keyword evidence="1" id="KW-0378">Hydrolase</keyword>
<dbReference type="RefSeq" id="WP_088818918.1">
    <property type="nucleotide sequence ID" value="NZ_FYEZ01000003.1"/>
</dbReference>
<organism evidence="1 2">
    <name type="scientific">Kytococcus aerolatus</name>
    <dbReference type="NCBI Taxonomy" id="592308"/>
    <lineage>
        <taxon>Bacteria</taxon>
        <taxon>Bacillati</taxon>
        <taxon>Actinomycetota</taxon>
        <taxon>Actinomycetes</taxon>
        <taxon>Micrococcales</taxon>
        <taxon>Kytococcaceae</taxon>
        <taxon>Kytococcus</taxon>
    </lineage>
</organism>
<accession>A0A212U5D2</accession>
<keyword evidence="2" id="KW-1185">Reference proteome</keyword>
<proteinExistence type="predicted"/>
<reference evidence="1 2" key="1">
    <citation type="submission" date="2017-06" db="EMBL/GenBank/DDBJ databases">
        <authorList>
            <person name="Kim H.J."/>
            <person name="Triplett B.A."/>
        </authorList>
    </citation>
    <scope>NUCLEOTIDE SEQUENCE [LARGE SCALE GENOMIC DNA]</scope>
    <source>
        <strain evidence="1 2">DSM 22179</strain>
    </source>
</reference>
<dbReference type="Gene3D" id="3.40.630.40">
    <property type="entry name" value="Zn-dependent exopeptidases"/>
    <property type="match status" value="1"/>
</dbReference>